<evidence type="ECO:0000256" key="7">
    <source>
        <dbReference type="ARBA" id="ARBA00048975"/>
    </source>
</evidence>
<reference evidence="8 9" key="1">
    <citation type="journal article" date="2021" name="Commun. Biol.">
        <title>The genome of Shorea leprosula (Dipterocarpaceae) highlights the ecological relevance of drought in aseasonal tropical rainforests.</title>
        <authorList>
            <person name="Ng K.K.S."/>
            <person name="Kobayashi M.J."/>
            <person name="Fawcett J.A."/>
            <person name="Hatakeyama M."/>
            <person name="Paape T."/>
            <person name="Ng C.H."/>
            <person name="Ang C.C."/>
            <person name="Tnah L.H."/>
            <person name="Lee C.T."/>
            <person name="Nishiyama T."/>
            <person name="Sese J."/>
            <person name="O'Brien M.J."/>
            <person name="Copetti D."/>
            <person name="Mohd Noor M.I."/>
            <person name="Ong R.C."/>
            <person name="Putra M."/>
            <person name="Sireger I.Z."/>
            <person name="Indrioko S."/>
            <person name="Kosugi Y."/>
            <person name="Izuno A."/>
            <person name="Isagi Y."/>
            <person name="Lee S.L."/>
            <person name="Shimizu K.K."/>
        </authorList>
    </citation>
    <scope>NUCLEOTIDE SEQUENCE [LARGE SCALE GENOMIC DNA]</scope>
    <source>
        <strain evidence="8">214</strain>
    </source>
</reference>
<protein>
    <recommendedName>
        <fullName evidence="1">lipid-A-disaccharide synthase</fullName>
        <ecNumber evidence="1">2.4.1.182</ecNumber>
    </recommendedName>
</protein>
<evidence type="ECO:0000256" key="1">
    <source>
        <dbReference type="ARBA" id="ARBA00012687"/>
    </source>
</evidence>
<evidence type="ECO:0000256" key="6">
    <source>
        <dbReference type="ARBA" id="ARBA00023098"/>
    </source>
</evidence>
<dbReference type="GO" id="GO:0005543">
    <property type="term" value="F:phospholipid binding"/>
    <property type="evidence" value="ECO:0007669"/>
    <property type="project" value="TreeGrafter"/>
</dbReference>
<dbReference type="Proteomes" id="UP001054252">
    <property type="component" value="Unassembled WGS sequence"/>
</dbReference>
<dbReference type="EC" id="2.4.1.182" evidence="1"/>
<name>A0AAV5L0V3_9ROSI</name>
<keyword evidence="5" id="KW-0808">Transferase</keyword>
<evidence type="ECO:0000256" key="4">
    <source>
        <dbReference type="ARBA" id="ARBA00022676"/>
    </source>
</evidence>
<proteinExistence type="predicted"/>
<dbReference type="EMBL" id="BPVZ01000088">
    <property type="protein sequence ID" value="GKV30784.1"/>
    <property type="molecule type" value="Genomic_DNA"/>
</dbReference>
<dbReference type="GO" id="GO:0016020">
    <property type="term" value="C:membrane"/>
    <property type="evidence" value="ECO:0007669"/>
    <property type="project" value="GOC"/>
</dbReference>
<keyword evidence="2" id="KW-0444">Lipid biosynthesis</keyword>
<organism evidence="8 9">
    <name type="scientific">Rubroshorea leprosula</name>
    <dbReference type="NCBI Taxonomy" id="152421"/>
    <lineage>
        <taxon>Eukaryota</taxon>
        <taxon>Viridiplantae</taxon>
        <taxon>Streptophyta</taxon>
        <taxon>Embryophyta</taxon>
        <taxon>Tracheophyta</taxon>
        <taxon>Spermatophyta</taxon>
        <taxon>Magnoliopsida</taxon>
        <taxon>eudicotyledons</taxon>
        <taxon>Gunneridae</taxon>
        <taxon>Pentapetalae</taxon>
        <taxon>rosids</taxon>
        <taxon>malvids</taxon>
        <taxon>Malvales</taxon>
        <taxon>Dipterocarpaceae</taxon>
        <taxon>Rubroshorea</taxon>
    </lineage>
</organism>
<evidence type="ECO:0000256" key="5">
    <source>
        <dbReference type="ARBA" id="ARBA00022679"/>
    </source>
</evidence>
<dbReference type="PANTHER" id="PTHR30372">
    <property type="entry name" value="LIPID-A-DISACCHARIDE SYNTHASE"/>
    <property type="match status" value="1"/>
</dbReference>
<keyword evidence="4" id="KW-0328">Glycosyltransferase</keyword>
<dbReference type="InterPro" id="IPR003835">
    <property type="entry name" value="Glyco_trans_19"/>
</dbReference>
<dbReference type="GO" id="GO:0009245">
    <property type="term" value="P:lipid A biosynthetic process"/>
    <property type="evidence" value="ECO:0007669"/>
    <property type="project" value="UniProtKB-KW"/>
</dbReference>
<keyword evidence="3" id="KW-0441">Lipid A biosynthesis</keyword>
<evidence type="ECO:0000256" key="2">
    <source>
        <dbReference type="ARBA" id="ARBA00022516"/>
    </source>
</evidence>
<evidence type="ECO:0000313" key="9">
    <source>
        <dbReference type="Proteomes" id="UP001054252"/>
    </source>
</evidence>
<comment type="catalytic activity">
    <reaction evidence="7">
        <text>a lipid X + a UDP-2-N,3-O-bis[(3R)-3-hydroxyacyl]-alpha-D-glucosamine = a lipid A disaccharide + UDP + H(+)</text>
        <dbReference type="Rhea" id="RHEA:67828"/>
        <dbReference type="ChEBI" id="CHEBI:15378"/>
        <dbReference type="ChEBI" id="CHEBI:58223"/>
        <dbReference type="ChEBI" id="CHEBI:137748"/>
        <dbReference type="ChEBI" id="CHEBI:176338"/>
        <dbReference type="ChEBI" id="CHEBI:176343"/>
        <dbReference type="EC" id="2.4.1.182"/>
    </reaction>
</comment>
<keyword evidence="9" id="KW-1185">Reference proteome</keyword>
<evidence type="ECO:0000256" key="3">
    <source>
        <dbReference type="ARBA" id="ARBA00022556"/>
    </source>
</evidence>
<dbReference type="GO" id="GO:0008915">
    <property type="term" value="F:lipid-A-disaccharide synthase activity"/>
    <property type="evidence" value="ECO:0007669"/>
    <property type="project" value="UniProtKB-EC"/>
</dbReference>
<dbReference type="AlphaFoldDB" id="A0AAV5L0V3"/>
<sequence length="239" mass="26431">MADEWRIEGNGEDFRIKYDVPSGATVISLLPGSRLQEVTRMLPIFANTMQQLRDSYSELMNVILVAPNQHVDKYVSRAIHNWPVPAIPIPGGTPYLKYDAFNASKVALCTSGTVAMELQLARLPCICTYRAHPLTEWVIQYKAKIPYISLPNILLDCPVIPEVLFEACSPVKLASWLNELIGDKALQEKQIVAAGKVMELICPSKRPVNNFGKQDTGLIISSYSPSMIAASTILGFVKP</sequence>
<comment type="caution">
    <text evidence="8">The sequence shown here is derived from an EMBL/GenBank/DDBJ whole genome shotgun (WGS) entry which is preliminary data.</text>
</comment>
<gene>
    <name evidence="8" type="ORF">SLEP1_g39563</name>
</gene>
<dbReference type="SUPFAM" id="SSF53756">
    <property type="entry name" value="UDP-Glycosyltransferase/glycogen phosphorylase"/>
    <property type="match status" value="1"/>
</dbReference>
<dbReference type="PANTHER" id="PTHR30372:SF4">
    <property type="entry name" value="LIPID-A-DISACCHARIDE SYNTHASE, MITOCHONDRIAL-RELATED"/>
    <property type="match status" value="1"/>
</dbReference>
<evidence type="ECO:0000313" key="8">
    <source>
        <dbReference type="EMBL" id="GKV30784.1"/>
    </source>
</evidence>
<dbReference type="Pfam" id="PF02684">
    <property type="entry name" value="LpxB"/>
    <property type="match status" value="1"/>
</dbReference>
<keyword evidence="6" id="KW-0443">Lipid metabolism</keyword>
<accession>A0AAV5L0V3</accession>